<reference evidence="1" key="1">
    <citation type="journal article" date="2015" name="FEMS Microbiol. Lett.">
        <title>Characterisation of a large novel phage-like plasmid in Salmonella enterica serovar Typhimurium.</title>
        <authorList>
            <person name="Octavia S."/>
            <person name="Sara J."/>
            <person name="Lan R."/>
        </authorList>
    </citation>
    <scope>NUCLEOTIDE SEQUENCE</scope>
    <source>
        <strain evidence="1">L946</strain>
        <plasmid evidence="1">pSTM_Phi</plasmid>
    </source>
</reference>
<proteinExistence type="predicted"/>
<geneLocation type="plasmid" evidence="1">
    <name>pSTM_Phi</name>
</geneLocation>
<accession>A0A0D3RJU4</accession>
<sequence>MSVLRENLTMDLFYASGKAGDANVARITVLVKDASTGIEVHISTLTRTGDEKNATYAVGLQTISDASDPILLKLETYFRNVDKGMFEKYMAKSNEVFKSSLNPGNTWLGQYGLRIASGVLVSDELPESVFA</sequence>
<protein>
    <recommendedName>
        <fullName evidence="2">Phage protein</fullName>
    </recommendedName>
</protein>
<dbReference type="RefSeq" id="WP_172686552.1">
    <property type="nucleotide sequence ID" value="NZ_KP763470.1"/>
</dbReference>
<evidence type="ECO:0000313" key="1">
    <source>
        <dbReference type="EMBL" id="AJS09867.1"/>
    </source>
</evidence>
<keyword evidence="1" id="KW-0614">Plasmid</keyword>
<dbReference type="AlphaFoldDB" id="A0A0D3RJU4"/>
<dbReference type="EMBL" id="KP763470">
    <property type="protein sequence ID" value="AJS09867.1"/>
    <property type="molecule type" value="Genomic_DNA"/>
</dbReference>
<evidence type="ECO:0008006" key="2">
    <source>
        <dbReference type="Google" id="ProtNLM"/>
    </source>
</evidence>
<organism evidence="1">
    <name type="scientific">Salmonella typhimurium</name>
    <dbReference type="NCBI Taxonomy" id="90371"/>
    <lineage>
        <taxon>Bacteria</taxon>
        <taxon>Pseudomonadati</taxon>
        <taxon>Pseudomonadota</taxon>
        <taxon>Gammaproteobacteria</taxon>
        <taxon>Enterobacterales</taxon>
        <taxon>Enterobacteriaceae</taxon>
        <taxon>Salmonella</taxon>
    </lineage>
</organism>
<name>A0A0D3RJU4_SALTM</name>